<keyword evidence="4 7" id="KW-1133">Transmembrane helix</keyword>
<dbReference type="GO" id="GO:0047184">
    <property type="term" value="F:1-acylglycerophosphocholine O-acyltransferase activity"/>
    <property type="evidence" value="ECO:0007669"/>
    <property type="project" value="UniProtKB-EC"/>
</dbReference>
<keyword evidence="6 8" id="KW-0012">Acyltransferase</keyword>
<evidence type="ECO:0000256" key="7">
    <source>
        <dbReference type="SAM" id="Phobius"/>
    </source>
</evidence>
<feature type="transmembrane region" description="Helical" evidence="7">
    <location>
        <begin position="1210"/>
        <end position="1229"/>
    </location>
</feature>
<keyword evidence="2 8" id="KW-0808">Transferase</keyword>
<dbReference type="EMBL" id="BDSP01000252">
    <property type="protein sequence ID" value="GAX26864.1"/>
    <property type="molecule type" value="Genomic_DNA"/>
</dbReference>
<gene>
    <name evidence="8" type="ORF">FisN_9Lu163</name>
</gene>
<dbReference type="GO" id="GO:0003841">
    <property type="term" value="F:1-acylglycerol-3-phosphate O-acyltransferase activity"/>
    <property type="evidence" value="ECO:0007669"/>
    <property type="project" value="UniProtKB-EC"/>
</dbReference>
<dbReference type="EC" id="2.3.1.23" evidence="8"/>
<accession>A0A1Z5KKM0</accession>
<keyword evidence="3 7" id="KW-0812">Transmembrane</keyword>
<dbReference type="Proteomes" id="UP000198406">
    <property type="component" value="Unassembled WGS sequence"/>
</dbReference>
<dbReference type="Pfam" id="PF03062">
    <property type="entry name" value="MBOAT"/>
    <property type="match status" value="1"/>
</dbReference>
<feature type="transmembrane region" description="Helical" evidence="7">
    <location>
        <begin position="1177"/>
        <end position="1204"/>
    </location>
</feature>
<feature type="transmembrane region" description="Helical" evidence="7">
    <location>
        <begin position="1122"/>
        <end position="1140"/>
    </location>
</feature>
<name>A0A1Z5KKM0_FISSO</name>
<dbReference type="PANTHER" id="PTHR13906">
    <property type="entry name" value="PORCUPINE"/>
    <property type="match status" value="1"/>
</dbReference>
<dbReference type="InterPro" id="IPR049941">
    <property type="entry name" value="LPLAT_7/PORCN-like"/>
</dbReference>
<dbReference type="InParanoid" id="A0A1Z5KKM0"/>
<comment type="caution">
    <text evidence="8">The sequence shown here is derived from an EMBL/GenBank/DDBJ whole genome shotgun (WGS) entry which is preliminary data.</text>
</comment>
<dbReference type="PANTHER" id="PTHR13906:SF4">
    <property type="entry name" value="LYSOPHOSPHOLIPID ACYLTRANSFERASE 6"/>
    <property type="match status" value="1"/>
</dbReference>
<evidence type="ECO:0000256" key="5">
    <source>
        <dbReference type="ARBA" id="ARBA00023136"/>
    </source>
</evidence>
<sequence length="1240" mass="138829">MEAAYTTWKDVGSIRAISVAYEDMDERMQCPQNVNVTEQSPVYTAHCIGGVAKVAVFVSDDSFSGLTDVSDRIPASCTDSKPGFAMFMFSVPCDPNDKDFCVGDTLCPETSPLELPSSVPNKAPSGIKSTKRSESLSKVLSSVPSVKPSISPSLDTVRTIKNPICLQKAQLQGTSVKQDGPYMYSSMPVRIGSQTSTTVTFTIENTWTADDNGSLENINAVFEGTGKAMVCSQNAAVVDSTQELTAVCVNGVADVILFITDLSFHGAEKITDNIPSFCENSNDEDTVMFVFRIPCDPADESFCDKKSLCPETEALETVSGSLVLCQQEARLDSDSTDKGKRGMYESNPIIIADQQPTSISFKVKQSWSTPDGTLDGMSVYYEGSNDEKMICDEITNIRQESPFYTAKCMDGVTEIAIFVHDGSFQGLMDVSTTIPPTCSNARESPVGKLAVFFFTIPCNPSDESYCISSDNGVNSSKPLSRQMRDDQEDHIVITSNEIRCGVIHKETFETPGDALSWEGGIESSTEAFGNFLGRLGSDNPVVHKTFQMPVKANSVTIQFKLYVINTASNEDTLQFHIQNSWVDLPLTSNETNYHQDETITLRDRAYDRLSFTSTFQDDSTYDIEIIIPRRWWVNHNKILSFGFQVLTTNAIHQDGYGIDDFTIEVDCGTQRRAKSLLQDPQNEPSKEDDVYYFVHNDALSRKKTDVFRDSTCHNNAEVVVGDSFFRPFDEKIVVLVFRIIIIMELPAALTSVLDQGLESIYGLREVFEPTVVLVPSFVTTYVQNLADSIGFDVETLNYTLGLFLCYPLGMIMNTLPYGTMRHLFSFFFGAFLLQFTIGVQWIHQLINCVIAYAMFVTLPRRLSCKLVPTFVLLYLVFGHLHRQYINYLGWDLDFTGAQMILTQKLYMMAFNLYDGELLAQNKPSRAAQKCAPFALKEMPSFLEFLGYNFCFANILAGPAYEFISYKHACDGTLLYSPDGQPKGKIPSNVWPSLKPFLISLYCMGAFVVIGSKFPLQDPTDPQKNLPVVVSADFLQQPWFKRMIYLVVGLFFHRHKYYFAWKNAEGANNIWYVGFEGFDDKGEPKGWDISNNVDIFEFETAPSLSVLSRSWNKKTSLWLNRYVYIRTNGSLLAVYSLSAFWHGFYPGYYLFFLSIPLLTVCERLGRKKISPLFSTSRFSLYGIICTLVTAASASYMVSAFVLLALDRSWAIWKSFYFAGHVLCVIFYLLVSNLPTPKAKES</sequence>
<protein>
    <submittedName>
        <fullName evidence="8">Lysophospholipid acyltransferase</fullName>
        <ecNumber evidence="8">2.3.1.23</ecNumber>
        <ecNumber evidence="8">2.3.1.51</ecNumber>
    </submittedName>
</protein>
<keyword evidence="5 7" id="KW-0472">Membrane</keyword>
<evidence type="ECO:0000256" key="1">
    <source>
        <dbReference type="ARBA" id="ARBA00004141"/>
    </source>
</evidence>
<dbReference type="GO" id="GO:0030258">
    <property type="term" value="P:lipid modification"/>
    <property type="evidence" value="ECO:0007669"/>
    <property type="project" value="TreeGrafter"/>
</dbReference>
<proteinExistence type="predicted"/>
<evidence type="ECO:0000313" key="9">
    <source>
        <dbReference type="Proteomes" id="UP000198406"/>
    </source>
</evidence>
<comment type="subcellular location">
    <subcellularLocation>
        <location evidence="1">Membrane</location>
        <topology evidence="1">Multi-pass membrane protein</topology>
    </subcellularLocation>
</comment>
<reference evidence="8 9" key="1">
    <citation type="journal article" date="2015" name="Plant Cell">
        <title>Oil accumulation by the oleaginous diatom Fistulifera solaris as revealed by the genome and transcriptome.</title>
        <authorList>
            <person name="Tanaka T."/>
            <person name="Maeda Y."/>
            <person name="Veluchamy A."/>
            <person name="Tanaka M."/>
            <person name="Abida H."/>
            <person name="Marechal E."/>
            <person name="Bowler C."/>
            <person name="Muto M."/>
            <person name="Sunaga Y."/>
            <person name="Tanaka M."/>
            <person name="Yoshino T."/>
            <person name="Taniguchi T."/>
            <person name="Fukuda Y."/>
            <person name="Nemoto M."/>
            <person name="Matsumoto M."/>
            <person name="Wong P.S."/>
            <person name="Aburatani S."/>
            <person name="Fujibuchi W."/>
        </authorList>
    </citation>
    <scope>NUCLEOTIDE SEQUENCE [LARGE SCALE GENOMIC DNA]</scope>
    <source>
        <strain evidence="8 9">JPCC DA0580</strain>
    </source>
</reference>
<feature type="transmembrane region" description="Helical" evidence="7">
    <location>
        <begin position="849"/>
        <end position="877"/>
    </location>
</feature>
<feature type="transmembrane region" description="Helical" evidence="7">
    <location>
        <begin position="823"/>
        <end position="843"/>
    </location>
</feature>
<dbReference type="InterPro" id="IPR004299">
    <property type="entry name" value="MBOAT_fam"/>
</dbReference>
<dbReference type="GO" id="GO:0016020">
    <property type="term" value="C:membrane"/>
    <property type="evidence" value="ECO:0007669"/>
    <property type="project" value="UniProtKB-SubCell"/>
</dbReference>
<evidence type="ECO:0000256" key="3">
    <source>
        <dbReference type="ARBA" id="ARBA00022692"/>
    </source>
</evidence>
<keyword evidence="9" id="KW-1185">Reference proteome</keyword>
<evidence type="ECO:0000256" key="6">
    <source>
        <dbReference type="ARBA" id="ARBA00023315"/>
    </source>
</evidence>
<organism evidence="8 9">
    <name type="scientific">Fistulifera solaris</name>
    <name type="common">Oleaginous diatom</name>
    <dbReference type="NCBI Taxonomy" id="1519565"/>
    <lineage>
        <taxon>Eukaryota</taxon>
        <taxon>Sar</taxon>
        <taxon>Stramenopiles</taxon>
        <taxon>Ochrophyta</taxon>
        <taxon>Bacillariophyta</taxon>
        <taxon>Bacillariophyceae</taxon>
        <taxon>Bacillariophycidae</taxon>
        <taxon>Naviculales</taxon>
        <taxon>Naviculaceae</taxon>
        <taxon>Fistulifera</taxon>
    </lineage>
</organism>
<feature type="transmembrane region" description="Helical" evidence="7">
    <location>
        <begin position="798"/>
        <end position="816"/>
    </location>
</feature>
<dbReference type="AlphaFoldDB" id="A0A1Z5KKM0"/>
<evidence type="ECO:0000256" key="2">
    <source>
        <dbReference type="ARBA" id="ARBA00022679"/>
    </source>
</evidence>
<dbReference type="EC" id="2.3.1.51" evidence="8"/>
<evidence type="ECO:0000256" key="4">
    <source>
        <dbReference type="ARBA" id="ARBA00022989"/>
    </source>
</evidence>
<dbReference type="OrthoDB" id="286734at2759"/>
<evidence type="ECO:0000313" key="8">
    <source>
        <dbReference type="EMBL" id="GAX26864.1"/>
    </source>
</evidence>